<dbReference type="InterPro" id="IPR001509">
    <property type="entry name" value="Epimerase_deHydtase"/>
</dbReference>
<dbReference type="SUPFAM" id="SSF51735">
    <property type="entry name" value="NAD(P)-binding Rossmann-fold domains"/>
    <property type="match status" value="1"/>
</dbReference>
<dbReference type="Proteomes" id="UP001185092">
    <property type="component" value="Unassembled WGS sequence"/>
</dbReference>
<name>A0AAE3XII1_9BACT</name>
<dbReference type="GO" id="GO:0005737">
    <property type="term" value="C:cytoplasm"/>
    <property type="evidence" value="ECO:0007669"/>
    <property type="project" value="TreeGrafter"/>
</dbReference>
<protein>
    <submittedName>
        <fullName evidence="2">Nucleoside-diphosphate-sugar epimerase</fullName>
    </submittedName>
</protein>
<dbReference type="PANTHER" id="PTHR48079:SF6">
    <property type="entry name" value="NAD(P)-BINDING DOMAIN-CONTAINING PROTEIN-RELATED"/>
    <property type="match status" value="1"/>
</dbReference>
<dbReference type="Gene3D" id="3.40.50.720">
    <property type="entry name" value="NAD(P)-binding Rossmann-like Domain"/>
    <property type="match status" value="1"/>
</dbReference>
<evidence type="ECO:0000259" key="1">
    <source>
        <dbReference type="Pfam" id="PF01370"/>
    </source>
</evidence>
<proteinExistence type="predicted"/>
<sequence length="321" mass="35823">MILITGATGLVGYHLVKEMASRNLKFKCLKRKSSDTSIFGGLENKIEWIEADLLDPLSLIEATKDTQTIIHLGAIVSFDKNDKENLINTNIEGTANLVNASLENKASRFIHLSSIAALGKNAKSNVINESNKWEENSNEASTYAKSKHLAELEVWRAHAEGLNCLVLNPSVILGNHPNGRSSSQLLGYIKRGNRIFPEGQLHYVDVSDVIKVILNAIDSENNGERYIVSAGKVDYAHFFKACMASIGSTKNAIIISRPILKLAYYVESIIKTITRQPQKLTKEMTKLSRHSVTYDNSKVKKDFNISFTSLDKALEKYFKKY</sequence>
<dbReference type="GO" id="GO:0004029">
    <property type="term" value="F:aldehyde dehydrogenase (NAD+) activity"/>
    <property type="evidence" value="ECO:0007669"/>
    <property type="project" value="TreeGrafter"/>
</dbReference>
<evidence type="ECO:0000313" key="2">
    <source>
        <dbReference type="EMBL" id="MDR6237050.1"/>
    </source>
</evidence>
<dbReference type="AlphaFoldDB" id="A0AAE3XII1"/>
<comment type="caution">
    <text evidence="2">The sequence shown here is derived from an EMBL/GenBank/DDBJ whole genome shotgun (WGS) entry which is preliminary data.</text>
</comment>
<accession>A0AAE3XII1</accession>
<dbReference type="InterPro" id="IPR036291">
    <property type="entry name" value="NAD(P)-bd_dom_sf"/>
</dbReference>
<dbReference type="PANTHER" id="PTHR48079">
    <property type="entry name" value="PROTEIN YEEZ"/>
    <property type="match status" value="1"/>
</dbReference>
<dbReference type="EMBL" id="JAVDQD010000001">
    <property type="protein sequence ID" value="MDR6237050.1"/>
    <property type="molecule type" value="Genomic_DNA"/>
</dbReference>
<feature type="domain" description="NAD-dependent epimerase/dehydratase" evidence="1">
    <location>
        <begin position="2"/>
        <end position="226"/>
    </location>
</feature>
<evidence type="ECO:0000313" key="3">
    <source>
        <dbReference type="Proteomes" id="UP001185092"/>
    </source>
</evidence>
<keyword evidence="3" id="KW-1185">Reference proteome</keyword>
<reference evidence="2" key="1">
    <citation type="submission" date="2023-07" db="EMBL/GenBank/DDBJ databases">
        <title>Genomic Encyclopedia of Type Strains, Phase IV (KMG-IV): sequencing the most valuable type-strain genomes for metagenomic binning, comparative biology and taxonomic classification.</title>
        <authorList>
            <person name="Goeker M."/>
        </authorList>
    </citation>
    <scope>NUCLEOTIDE SEQUENCE</scope>
    <source>
        <strain evidence="2">DSM 26174</strain>
    </source>
</reference>
<gene>
    <name evidence="2" type="ORF">HNQ88_000026</name>
</gene>
<dbReference type="RefSeq" id="WP_309936484.1">
    <property type="nucleotide sequence ID" value="NZ_AP025305.1"/>
</dbReference>
<dbReference type="Pfam" id="PF01370">
    <property type="entry name" value="Epimerase"/>
    <property type="match status" value="1"/>
</dbReference>
<organism evidence="2 3">
    <name type="scientific">Aureibacter tunicatorum</name>
    <dbReference type="NCBI Taxonomy" id="866807"/>
    <lineage>
        <taxon>Bacteria</taxon>
        <taxon>Pseudomonadati</taxon>
        <taxon>Bacteroidota</taxon>
        <taxon>Cytophagia</taxon>
        <taxon>Cytophagales</taxon>
        <taxon>Persicobacteraceae</taxon>
        <taxon>Aureibacter</taxon>
    </lineage>
</organism>
<dbReference type="InterPro" id="IPR051783">
    <property type="entry name" value="NAD(P)-dependent_oxidoreduct"/>
</dbReference>